<dbReference type="Pfam" id="PF03987">
    <property type="entry name" value="Autophagy_act_C"/>
    <property type="match status" value="1"/>
</dbReference>
<dbReference type="GO" id="GO:0061651">
    <property type="term" value="F:Atg12 conjugating enzyme activity"/>
    <property type="evidence" value="ECO:0007669"/>
    <property type="project" value="TreeGrafter"/>
</dbReference>
<evidence type="ECO:0000256" key="2">
    <source>
        <dbReference type="ARBA" id="ARBA00021099"/>
    </source>
</evidence>
<evidence type="ECO:0000256" key="1">
    <source>
        <dbReference type="ARBA" id="ARBA00005696"/>
    </source>
</evidence>
<gene>
    <name evidence="7" type="ORF">Cgig2_012799</name>
</gene>
<keyword evidence="4" id="KW-0833">Ubl conjugation pathway</keyword>
<organism evidence="7 8">
    <name type="scientific">Carnegiea gigantea</name>
    <dbReference type="NCBI Taxonomy" id="171969"/>
    <lineage>
        <taxon>Eukaryota</taxon>
        <taxon>Viridiplantae</taxon>
        <taxon>Streptophyta</taxon>
        <taxon>Embryophyta</taxon>
        <taxon>Tracheophyta</taxon>
        <taxon>Spermatophyta</taxon>
        <taxon>Magnoliopsida</taxon>
        <taxon>eudicotyledons</taxon>
        <taxon>Gunneridae</taxon>
        <taxon>Pentapetalae</taxon>
        <taxon>Caryophyllales</taxon>
        <taxon>Cactineae</taxon>
        <taxon>Cactaceae</taxon>
        <taxon>Cactoideae</taxon>
        <taxon>Echinocereeae</taxon>
        <taxon>Carnegiea</taxon>
    </lineage>
</organism>
<dbReference type="GO" id="GO:0000045">
    <property type="term" value="P:autophagosome assembly"/>
    <property type="evidence" value="ECO:0007669"/>
    <property type="project" value="TreeGrafter"/>
</dbReference>
<evidence type="ECO:0000313" key="8">
    <source>
        <dbReference type="Proteomes" id="UP001153076"/>
    </source>
</evidence>
<name>A0A9Q1KBL8_9CARY</name>
<dbReference type="GO" id="GO:0005829">
    <property type="term" value="C:cytosol"/>
    <property type="evidence" value="ECO:0007669"/>
    <property type="project" value="TreeGrafter"/>
</dbReference>
<dbReference type="Gene3D" id="3.30.1460.50">
    <property type="match status" value="1"/>
</dbReference>
<evidence type="ECO:0000313" key="7">
    <source>
        <dbReference type="EMBL" id="KAJ8440363.1"/>
    </source>
</evidence>
<keyword evidence="5" id="KW-0072">Autophagy</keyword>
<accession>A0A9Q1KBL8</accession>
<reference evidence="7" key="1">
    <citation type="submission" date="2022-04" db="EMBL/GenBank/DDBJ databases">
        <title>Carnegiea gigantea Genome sequencing and assembly v2.</title>
        <authorList>
            <person name="Copetti D."/>
            <person name="Sanderson M.J."/>
            <person name="Burquez A."/>
            <person name="Wojciechowski M.F."/>
        </authorList>
    </citation>
    <scope>NUCLEOTIDE SEQUENCE</scope>
    <source>
        <strain evidence="7">SGP5-SGP5p</strain>
        <tissue evidence="7">Aerial part</tissue>
    </source>
</reference>
<protein>
    <recommendedName>
        <fullName evidence="2">Ubiquitin-like-conjugating enzyme ATG10</fullName>
    </recommendedName>
    <alternativeName>
        <fullName evidence="6">Autophagy-related protein 10</fullName>
    </alternativeName>
</protein>
<dbReference type="GO" id="GO:0000422">
    <property type="term" value="P:autophagy of mitochondrion"/>
    <property type="evidence" value="ECO:0007669"/>
    <property type="project" value="TreeGrafter"/>
</dbReference>
<keyword evidence="3" id="KW-0808">Transferase</keyword>
<dbReference type="GO" id="GO:0032446">
    <property type="term" value="P:protein modification by small protein conjugation"/>
    <property type="evidence" value="ECO:0007669"/>
    <property type="project" value="TreeGrafter"/>
</dbReference>
<dbReference type="AlphaFoldDB" id="A0A9Q1KBL8"/>
<evidence type="ECO:0000256" key="6">
    <source>
        <dbReference type="ARBA" id="ARBA00029833"/>
    </source>
</evidence>
<dbReference type="Proteomes" id="UP001153076">
    <property type="component" value="Unassembled WGS sequence"/>
</dbReference>
<dbReference type="PANTHER" id="PTHR14957:SF1">
    <property type="entry name" value="UBIQUITIN-LIKE-CONJUGATING ENZYME ATG10"/>
    <property type="match status" value="1"/>
</dbReference>
<dbReference type="PANTHER" id="PTHR14957">
    <property type="entry name" value="UBIQUITIN-LIKE-CONJUGATING ENZYME ATG10"/>
    <property type="match status" value="1"/>
</dbReference>
<comment type="caution">
    <text evidence="7">The sequence shown here is derived from an EMBL/GenBank/DDBJ whole genome shotgun (WGS) entry which is preliminary data.</text>
</comment>
<sequence length="237" mass="26933">MLPERSFVGMSTWDGTLSPDEFRTEALAFAEKWDKLSHNHDLPLWSWVSCLNSPFVSSNEAGGYLSLEKMCIFRSDKIDDDGLDHSGKEEPSCLESEVSADPAILVQQGADEVHYYDFHIVYSNSYKIPMLYFRGYNSGGRTLMWDQIEMDLPVNSAKLLTETKWTFITQQEHPYLNRPWYSLHPCGTNDLMSLLLSDISLSKETVTAEGYLVSWFSVVSQVVGIRVPLQMATSHQT</sequence>
<proteinExistence type="inferred from homology"/>
<evidence type="ECO:0000256" key="5">
    <source>
        <dbReference type="ARBA" id="ARBA00023006"/>
    </source>
</evidence>
<comment type="similarity">
    <text evidence="1">Belongs to the ATG10 family.</text>
</comment>
<dbReference type="InterPro" id="IPR007135">
    <property type="entry name" value="Atg3/Atg10"/>
</dbReference>
<evidence type="ECO:0000256" key="3">
    <source>
        <dbReference type="ARBA" id="ARBA00022679"/>
    </source>
</evidence>
<evidence type="ECO:0000256" key="4">
    <source>
        <dbReference type="ARBA" id="ARBA00022786"/>
    </source>
</evidence>
<dbReference type="OrthoDB" id="4089664at2759"/>
<keyword evidence="8" id="KW-1185">Reference proteome</keyword>
<dbReference type="EMBL" id="JAKOGI010000193">
    <property type="protein sequence ID" value="KAJ8440363.1"/>
    <property type="molecule type" value="Genomic_DNA"/>
</dbReference>